<feature type="compositionally biased region" description="Polar residues" evidence="2">
    <location>
        <begin position="594"/>
        <end position="607"/>
    </location>
</feature>
<feature type="compositionally biased region" description="Basic and acidic residues" evidence="2">
    <location>
        <begin position="680"/>
        <end position="693"/>
    </location>
</feature>
<dbReference type="Pfam" id="PF07713">
    <property type="entry name" value="DUF1604"/>
    <property type="match status" value="1"/>
</dbReference>
<gene>
    <name evidence="4" type="ORF">DCHRY22_LOCUS9567</name>
</gene>
<dbReference type="Proteomes" id="UP000789524">
    <property type="component" value="Unassembled WGS sequence"/>
</dbReference>
<feature type="compositionally biased region" description="Basic and acidic residues" evidence="2">
    <location>
        <begin position="608"/>
        <end position="621"/>
    </location>
</feature>
<feature type="compositionally biased region" description="Basic and acidic residues" evidence="2">
    <location>
        <begin position="764"/>
        <end position="789"/>
    </location>
</feature>
<feature type="domain" description="G-patch" evidence="3">
    <location>
        <begin position="144"/>
        <end position="164"/>
    </location>
</feature>
<feature type="compositionally biased region" description="Basic residues" evidence="2">
    <location>
        <begin position="803"/>
        <end position="826"/>
    </location>
</feature>
<dbReference type="GO" id="GO:0003723">
    <property type="term" value="F:RNA binding"/>
    <property type="evidence" value="ECO:0007669"/>
    <property type="project" value="TreeGrafter"/>
</dbReference>
<dbReference type="GO" id="GO:0006397">
    <property type="term" value="P:mRNA processing"/>
    <property type="evidence" value="ECO:0007669"/>
    <property type="project" value="InterPro"/>
</dbReference>
<reference evidence="4" key="1">
    <citation type="submission" date="2021-09" db="EMBL/GenBank/DDBJ databases">
        <authorList>
            <person name="Martin H S."/>
        </authorList>
    </citation>
    <scope>NUCLEOTIDE SEQUENCE</scope>
</reference>
<evidence type="ECO:0000313" key="4">
    <source>
        <dbReference type="EMBL" id="CAG9570971.1"/>
    </source>
</evidence>
<proteinExistence type="inferred from homology"/>
<feature type="region of interest" description="Disordered" evidence="2">
    <location>
        <begin position="591"/>
        <end position="630"/>
    </location>
</feature>
<feature type="region of interest" description="Disordered" evidence="2">
    <location>
        <begin position="56"/>
        <end position="104"/>
    </location>
</feature>
<feature type="compositionally biased region" description="Basic and acidic residues" evidence="2">
    <location>
        <begin position="721"/>
        <end position="752"/>
    </location>
</feature>
<dbReference type="PROSITE" id="PS50174">
    <property type="entry name" value="G_PATCH"/>
    <property type="match status" value="1"/>
</dbReference>
<dbReference type="Pfam" id="PF01585">
    <property type="entry name" value="G-patch"/>
    <property type="match status" value="1"/>
</dbReference>
<dbReference type="PANTHER" id="PTHR13384:SF19">
    <property type="entry name" value="G PATCH DOMAIN-CONTAINING PROTEIN 1"/>
    <property type="match status" value="1"/>
</dbReference>
<dbReference type="PANTHER" id="PTHR13384">
    <property type="entry name" value="G PATCH DOMAIN-CONTAINING PROTEIN 1"/>
    <property type="match status" value="1"/>
</dbReference>
<accession>A0A8J2R5W0</accession>
<keyword evidence="5" id="KW-1185">Reference proteome</keyword>
<dbReference type="InterPro" id="IPR011666">
    <property type="entry name" value="DUF1604"/>
</dbReference>
<feature type="region of interest" description="Disordered" evidence="2">
    <location>
        <begin position="1"/>
        <end position="41"/>
    </location>
</feature>
<feature type="region of interest" description="Disordered" evidence="2">
    <location>
        <begin position="675"/>
        <end position="826"/>
    </location>
</feature>
<dbReference type="EMBL" id="CAKASE010000066">
    <property type="protein sequence ID" value="CAG9570971.1"/>
    <property type="molecule type" value="Genomic_DNA"/>
</dbReference>
<evidence type="ECO:0000313" key="5">
    <source>
        <dbReference type="Proteomes" id="UP000789524"/>
    </source>
</evidence>
<comment type="caution">
    <text evidence="4">The sequence shown here is derived from an EMBL/GenBank/DDBJ whole genome shotgun (WGS) entry which is preliminary data.</text>
</comment>
<evidence type="ECO:0000259" key="3">
    <source>
        <dbReference type="PROSITE" id="PS50174"/>
    </source>
</evidence>
<protein>
    <submittedName>
        <fullName evidence="4">(African queen) hypothetical protein</fullName>
    </submittedName>
</protein>
<sequence>MSGSDSEEENTLRYGTPLEPYEEDEIPSKKKYQPQEQYALDEHGKRRFHGAFTGGFSAGFGNSVGTPEGWTPSSFKSSRADKAQFSSQRPEDFMDEEDRSEFGIAPRSLQANQEFTGQKRTRTRYYDGTIPGVPVLEQLLRPVHETTAVKILRKMGWKEGQGIGDRITKTEKKLANKQHKVYGCYMPDDMKQVNQESDSSESEFEYGQLFAPDDYEPYVLKNKHDKFGLGYEGLSRHSVLGNMVGEYDAGGSKSHLLMRDKGRKVSIRGQAFGVGAFEADDEDIYSREDMTNYDYEMGPEVTKKKDVAKQQNNVLQGFVKSKAKLPSIASYPPPTLPRGYVPTTRKSRFDESITPQRDQGLGRHELTAAARGALLGEKPLNSTENIQNKDTEQQNTANSTKILIKDMTIPQETQELNFISIKDTNKTNLKVFKPFSSDPQKQLRYERYLEMKPERDSANDRLSQWERDREMAEFEQAAKLYKPLTGIMGDRFTHASEPDEALNPLCAVAKSSINYGLATPEMIEAAKKGAYGVMTRKEVSWRPETLVCKRFNVPEIGGRLEESKDDKPKVSYSIFSYMETSVHDKESFTKEQTKFSGSKSLNSSNIENKTKKPDKDEEKQENVNNEKNPTKRLTVAELFIKESEKDLIEKDKEVAHTIEKFDKIDLYKSIFLSDSEDEGIDKNDSNDATKNIERNNSPPRGIFANIDFDELNAWRRNTNKQTDKETKQNQETNNKELTKDTNSDDKHEDKVNELMYGPKIPENLQKRLEVPQKDNFKPVYRSKDKRDESSSSSESWVEADKQKKQKKKKSKKQKSKHKKKHKKKDR</sequence>
<dbReference type="OrthoDB" id="20507at2759"/>
<evidence type="ECO:0000256" key="1">
    <source>
        <dbReference type="ARBA" id="ARBA00008600"/>
    </source>
</evidence>
<dbReference type="AlphaFoldDB" id="A0A8J2R5W0"/>
<name>A0A8J2R5W0_9NEOP</name>
<dbReference type="InterPro" id="IPR000467">
    <property type="entry name" value="G_patch_dom"/>
</dbReference>
<dbReference type="GO" id="GO:0005634">
    <property type="term" value="C:nucleus"/>
    <property type="evidence" value="ECO:0007669"/>
    <property type="project" value="TreeGrafter"/>
</dbReference>
<evidence type="ECO:0000256" key="2">
    <source>
        <dbReference type="SAM" id="MobiDB-lite"/>
    </source>
</evidence>
<comment type="similarity">
    <text evidence="1">Belongs to the GPATCH1 family.</text>
</comment>
<dbReference type="Pfam" id="PF26093">
    <property type="entry name" value="HTH_TGH"/>
    <property type="match status" value="1"/>
</dbReference>
<organism evidence="4 5">
    <name type="scientific">Danaus chrysippus</name>
    <name type="common">African queen</name>
    <dbReference type="NCBI Taxonomy" id="151541"/>
    <lineage>
        <taxon>Eukaryota</taxon>
        <taxon>Metazoa</taxon>
        <taxon>Ecdysozoa</taxon>
        <taxon>Arthropoda</taxon>
        <taxon>Hexapoda</taxon>
        <taxon>Insecta</taxon>
        <taxon>Pterygota</taxon>
        <taxon>Neoptera</taxon>
        <taxon>Endopterygota</taxon>
        <taxon>Lepidoptera</taxon>
        <taxon>Glossata</taxon>
        <taxon>Ditrysia</taxon>
        <taxon>Papilionoidea</taxon>
        <taxon>Nymphalidae</taxon>
        <taxon>Danainae</taxon>
        <taxon>Danaini</taxon>
        <taxon>Danaina</taxon>
        <taxon>Danaus</taxon>
        <taxon>Anosia</taxon>
    </lineage>
</organism>